<keyword evidence="2" id="KW-0677">Repeat</keyword>
<evidence type="ECO:0000313" key="4">
    <source>
        <dbReference type="Proteomes" id="UP000265618"/>
    </source>
</evidence>
<accession>A0A9K3DCL1</accession>
<proteinExistence type="predicted"/>
<name>A0A9K3DCL1_9EUKA</name>
<dbReference type="SUPFAM" id="SSF50978">
    <property type="entry name" value="WD40 repeat-like"/>
    <property type="match status" value="1"/>
</dbReference>
<feature type="non-terminal residue" evidence="3">
    <location>
        <position position="66"/>
    </location>
</feature>
<dbReference type="EMBL" id="BDIP01009492">
    <property type="protein sequence ID" value="GIQ92347.1"/>
    <property type="molecule type" value="Genomic_DNA"/>
</dbReference>
<dbReference type="AlphaFoldDB" id="A0A9K3DCL1"/>
<dbReference type="InterPro" id="IPR045159">
    <property type="entry name" value="DCAF7-like"/>
</dbReference>
<keyword evidence="4" id="KW-1185">Reference proteome</keyword>
<dbReference type="InterPro" id="IPR015943">
    <property type="entry name" value="WD40/YVTN_repeat-like_dom_sf"/>
</dbReference>
<dbReference type="InterPro" id="IPR036322">
    <property type="entry name" value="WD40_repeat_dom_sf"/>
</dbReference>
<keyword evidence="1" id="KW-0853">WD repeat</keyword>
<dbReference type="Proteomes" id="UP000265618">
    <property type="component" value="Unassembled WGS sequence"/>
</dbReference>
<sequence length="66" mass="7219">PSTPVLRLSFNSHDQNYVACALANESRVLVLDRRMPGVPVAELGSHQKPVNALCWHPESPTKLVTA</sequence>
<organism evidence="3 4">
    <name type="scientific">Kipferlia bialata</name>
    <dbReference type="NCBI Taxonomy" id="797122"/>
    <lineage>
        <taxon>Eukaryota</taxon>
        <taxon>Metamonada</taxon>
        <taxon>Carpediemonas-like organisms</taxon>
        <taxon>Kipferlia</taxon>
    </lineage>
</organism>
<comment type="caution">
    <text evidence="3">The sequence shown here is derived from an EMBL/GenBank/DDBJ whole genome shotgun (WGS) entry which is preliminary data.</text>
</comment>
<gene>
    <name evidence="3" type="ORF">KIPB_016060</name>
</gene>
<evidence type="ECO:0000256" key="2">
    <source>
        <dbReference type="ARBA" id="ARBA00022737"/>
    </source>
</evidence>
<dbReference type="PANTHER" id="PTHR19919">
    <property type="entry name" value="WD REPEAT CONTAINING PROTEIN"/>
    <property type="match status" value="1"/>
</dbReference>
<evidence type="ECO:0000313" key="3">
    <source>
        <dbReference type="EMBL" id="GIQ92347.1"/>
    </source>
</evidence>
<dbReference type="Gene3D" id="2.130.10.10">
    <property type="entry name" value="YVTN repeat-like/Quinoprotein amine dehydrogenase"/>
    <property type="match status" value="1"/>
</dbReference>
<feature type="non-terminal residue" evidence="3">
    <location>
        <position position="1"/>
    </location>
</feature>
<reference evidence="3 4" key="1">
    <citation type="journal article" date="2018" name="PLoS ONE">
        <title>The draft genome of Kipferlia bialata reveals reductive genome evolution in fornicate parasites.</title>
        <authorList>
            <person name="Tanifuji G."/>
            <person name="Takabayashi S."/>
            <person name="Kume K."/>
            <person name="Takagi M."/>
            <person name="Nakayama T."/>
            <person name="Kamikawa R."/>
            <person name="Inagaki Y."/>
            <person name="Hashimoto T."/>
        </authorList>
    </citation>
    <scope>NUCLEOTIDE SEQUENCE [LARGE SCALE GENOMIC DNA]</scope>
    <source>
        <strain evidence="3">NY0173</strain>
    </source>
</reference>
<evidence type="ECO:0000256" key="1">
    <source>
        <dbReference type="ARBA" id="ARBA00022574"/>
    </source>
</evidence>
<protein>
    <submittedName>
        <fullName evidence="3">Uncharacterized protein</fullName>
    </submittedName>
</protein>
<dbReference type="OrthoDB" id="1284551at2759"/>